<evidence type="ECO:0008006" key="3">
    <source>
        <dbReference type="Google" id="ProtNLM"/>
    </source>
</evidence>
<dbReference type="AlphaFoldDB" id="A0A086PAL4"/>
<protein>
    <recommendedName>
        <fullName evidence="3">Antifreeze protein</fullName>
    </recommendedName>
</protein>
<gene>
    <name evidence="1" type="ORF">BV98_001636</name>
</gene>
<organism evidence="1 2">
    <name type="scientific">Sphingobium herbicidovorans (strain ATCC 700291 / DSM 11019 / CCUG 56400 / KCTC 2939 / LMG 18315 / NBRC 16415 / MH)</name>
    <name type="common">Sphingomonas herbicidovorans</name>
    <dbReference type="NCBI Taxonomy" id="1219045"/>
    <lineage>
        <taxon>Bacteria</taxon>
        <taxon>Pseudomonadati</taxon>
        <taxon>Pseudomonadota</taxon>
        <taxon>Alphaproteobacteria</taxon>
        <taxon>Sphingomonadales</taxon>
        <taxon>Sphingomonadaceae</taxon>
        <taxon>Sphingobium</taxon>
    </lineage>
</organism>
<proteinExistence type="predicted"/>
<comment type="caution">
    <text evidence="1">The sequence shown here is derived from an EMBL/GenBank/DDBJ whole genome shotgun (WGS) entry which is preliminary data.</text>
</comment>
<dbReference type="STRING" id="76947.GCA_002080435_01353"/>
<dbReference type="EMBL" id="JFZA02000012">
    <property type="protein sequence ID" value="KFG90432.1"/>
    <property type="molecule type" value="Genomic_DNA"/>
</dbReference>
<accession>A0A086PAL4</accession>
<name>A0A086PAL4_SPHHM</name>
<dbReference type="Proteomes" id="UP000024284">
    <property type="component" value="Unassembled WGS sequence"/>
</dbReference>
<evidence type="ECO:0000313" key="2">
    <source>
        <dbReference type="Proteomes" id="UP000024284"/>
    </source>
</evidence>
<dbReference type="PATRIC" id="fig|1219045.3.peg.1671"/>
<sequence>MMRRAARARRSRETGLSFAPPVNPLGLAIDSWRLGMEAWTVIGLRIPRLLAGNPAAAMEAQLMVAEKIEALGVLQWKAMTGSLGATPEAAIRGSIAHYRKSVAGNRRRLARPPK</sequence>
<evidence type="ECO:0000313" key="1">
    <source>
        <dbReference type="EMBL" id="KFG90432.1"/>
    </source>
</evidence>
<reference evidence="1" key="1">
    <citation type="submission" date="2014-08" db="EMBL/GenBank/DDBJ databases">
        <title>Draft genome sequences of Sphingobium herbicidovorans.</title>
        <authorList>
            <person name="Gan H.M."/>
            <person name="Gan H.Y."/>
            <person name="Savka M.A."/>
        </authorList>
    </citation>
    <scope>NUCLEOTIDE SEQUENCE [LARGE SCALE GENOMIC DNA]</scope>
    <source>
        <strain evidence="1">NBRC 16415</strain>
    </source>
</reference>
<keyword evidence="2" id="KW-1185">Reference proteome</keyword>
<dbReference type="eggNOG" id="ENOG5033C2T">
    <property type="taxonomic scope" value="Bacteria"/>
</dbReference>